<dbReference type="AlphaFoldDB" id="G7KU78"/>
<accession>G7KU78</accession>
<dbReference type="PANTHER" id="PTHR31672:SF13">
    <property type="entry name" value="F-BOX PROTEIN CPR30-LIKE"/>
    <property type="match status" value="1"/>
</dbReference>
<feature type="domain" description="F-box" evidence="1">
    <location>
        <begin position="15"/>
        <end position="65"/>
    </location>
</feature>
<dbReference type="Pfam" id="PF00646">
    <property type="entry name" value="F-box"/>
    <property type="match status" value="1"/>
</dbReference>
<reference evidence="2 5" key="1">
    <citation type="journal article" date="2011" name="Nature">
        <title>The Medicago genome provides insight into the evolution of rhizobial symbioses.</title>
        <authorList>
            <person name="Young N.D."/>
            <person name="Debelle F."/>
            <person name="Oldroyd G.E."/>
            <person name="Geurts R."/>
            <person name="Cannon S.B."/>
            <person name="Udvardi M.K."/>
            <person name="Benedito V.A."/>
            <person name="Mayer K.F."/>
            <person name="Gouzy J."/>
            <person name="Schoof H."/>
            <person name="Van de Peer Y."/>
            <person name="Proost S."/>
            <person name="Cook D.R."/>
            <person name="Meyers B.C."/>
            <person name="Spannagl M."/>
            <person name="Cheung F."/>
            <person name="De Mita S."/>
            <person name="Krishnakumar V."/>
            <person name="Gundlach H."/>
            <person name="Zhou S."/>
            <person name="Mudge J."/>
            <person name="Bharti A.K."/>
            <person name="Murray J.D."/>
            <person name="Naoumkina M.A."/>
            <person name="Rosen B."/>
            <person name="Silverstein K.A."/>
            <person name="Tang H."/>
            <person name="Rombauts S."/>
            <person name="Zhao P.X."/>
            <person name="Zhou P."/>
            <person name="Barbe V."/>
            <person name="Bardou P."/>
            <person name="Bechner M."/>
            <person name="Bellec A."/>
            <person name="Berger A."/>
            <person name="Berges H."/>
            <person name="Bidwell S."/>
            <person name="Bisseling T."/>
            <person name="Choisne N."/>
            <person name="Couloux A."/>
            <person name="Denny R."/>
            <person name="Deshpande S."/>
            <person name="Dai X."/>
            <person name="Doyle J.J."/>
            <person name="Dudez A.M."/>
            <person name="Farmer A.D."/>
            <person name="Fouteau S."/>
            <person name="Franken C."/>
            <person name="Gibelin C."/>
            <person name="Gish J."/>
            <person name="Goldstein S."/>
            <person name="Gonzalez A.J."/>
            <person name="Green P.J."/>
            <person name="Hallab A."/>
            <person name="Hartog M."/>
            <person name="Hua A."/>
            <person name="Humphray S.J."/>
            <person name="Jeong D.H."/>
            <person name="Jing Y."/>
            <person name="Jocker A."/>
            <person name="Kenton S.M."/>
            <person name="Kim D.J."/>
            <person name="Klee K."/>
            <person name="Lai H."/>
            <person name="Lang C."/>
            <person name="Lin S."/>
            <person name="Macmil S.L."/>
            <person name="Magdelenat G."/>
            <person name="Matthews L."/>
            <person name="McCorrison J."/>
            <person name="Monaghan E.L."/>
            <person name="Mun J.H."/>
            <person name="Najar F.Z."/>
            <person name="Nicholson C."/>
            <person name="Noirot C."/>
            <person name="O'Bleness M."/>
            <person name="Paule C.R."/>
            <person name="Poulain J."/>
            <person name="Prion F."/>
            <person name="Qin B."/>
            <person name="Qu C."/>
            <person name="Retzel E.F."/>
            <person name="Riddle C."/>
            <person name="Sallet E."/>
            <person name="Samain S."/>
            <person name="Samson N."/>
            <person name="Sanders I."/>
            <person name="Saurat O."/>
            <person name="Scarpelli C."/>
            <person name="Schiex T."/>
            <person name="Segurens B."/>
            <person name="Severin A.J."/>
            <person name="Sherrier D.J."/>
            <person name="Shi R."/>
            <person name="Sims S."/>
            <person name="Singer S.R."/>
            <person name="Sinharoy S."/>
            <person name="Sterck L."/>
            <person name="Viollet A."/>
            <person name="Wang B.B."/>
            <person name="Wang K."/>
            <person name="Wang M."/>
            <person name="Wang X."/>
            <person name="Warfsmann J."/>
            <person name="Weissenbach J."/>
            <person name="White D.D."/>
            <person name="White J.D."/>
            <person name="Wiley G.B."/>
            <person name="Wincker P."/>
            <person name="Xing Y."/>
            <person name="Yang L."/>
            <person name="Yao Z."/>
            <person name="Ying F."/>
            <person name="Zhai J."/>
            <person name="Zhou L."/>
            <person name="Zuber A."/>
            <person name="Denarie J."/>
            <person name="Dixon R.A."/>
            <person name="May G.D."/>
            <person name="Schwartz D.C."/>
            <person name="Rogers J."/>
            <person name="Quetier F."/>
            <person name="Town C.D."/>
            <person name="Roe B.A."/>
        </authorList>
    </citation>
    <scope>NUCLEOTIDE SEQUENCE [LARGE SCALE GENOMIC DNA]</scope>
    <source>
        <strain evidence="2">A17</strain>
        <strain evidence="4 5">cv. Jemalong A17</strain>
    </source>
</reference>
<protein>
    <submittedName>
        <fullName evidence="2">F-box protein interaction domain protein</fullName>
    </submittedName>
    <submittedName>
        <fullName evidence="3">Putative F-box domain-containing protein</fullName>
    </submittedName>
</protein>
<evidence type="ECO:0000313" key="5">
    <source>
        <dbReference type="Proteomes" id="UP000002051"/>
    </source>
</evidence>
<dbReference type="SMART" id="SM00256">
    <property type="entry name" value="FBOX"/>
    <property type="match status" value="1"/>
</dbReference>
<gene>
    <name evidence="2" type="ordered locus">MTR_7g070830</name>
    <name evidence="3" type="ORF">MtrunA17_Chr7g0243791</name>
</gene>
<keyword evidence="5" id="KW-1185">Reference proteome</keyword>
<evidence type="ECO:0000259" key="1">
    <source>
        <dbReference type="PROSITE" id="PS50181"/>
    </source>
</evidence>
<dbReference type="HOGENOM" id="CLU_027176_0_1_1"/>
<reference evidence="4" key="3">
    <citation type="submission" date="2015-04" db="UniProtKB">
        <authorList>
            <consortium name="EnsemblPlants"/>
        </authorList>
    </citation>
    <scope>IDENTIFICATION</scope>
    <source>
        <strain evidence="4">cv. Jemalong A17</strain>
    </source>
</reference>
<dbReference type="InterPro" id="IPR017451">
    <property type="entry name" value="F-box-assoc_interact_dom"/>
</dbReference>
<dbReference type="SUPFAM" id="SSF81383">
    <property type="entry name" value="F-box domain"/>
    <property type="match status" value="1"/>
</dbReference>
<reference evidence="2 5" key="2">
    <citation type="journal article" date="2014" name="BMC Genomics">
        <title>An improved genome release (version Mt4.0) for the model legume Medicago truncatula.</title>
        <authorList>
            <person name="Tang H."/>
            <person name="Krishnakumar V."/>
            <person name="Bidwell S."/>
            <person name="Rosen B."/>
            <person name="Chan A."/>
            <person name="Zhou S."/>
            <person name="Gentzbittel L."/>
            <person name="Childs K.L."/>
            <person name="Yandell M."/>
            <person name="Gundlach H."/>
            <person name="Mayer K.F."/>
            <person name="Schwartz D.C."/>
            <person name="Town C.D."/>
        </authorList>
    </citation>
    <scope>GENOME REANNOTATION</scope>
    <source>
        <strain evidence="4 5">cv. Jemalong A17</strain>
    </source>
</reference>
<evidence type="ECO:0000313" key="3">
    <source>
        <dbReference type="EMBL" id="RHN46584.1"/>
    </source>
</evidence>
<dbReference type="Pfam" id="PF07734">
    <property type="entry name" value="FBA_1"/>
    <property type="match status" value="1"/>
</dbReference>
<dbReference type="EMBL" id="PSQE01000007">
    <property type="protein sequence ID" value="RHN46584.1"/>
    <property type="molecule type" value="Genomic_DNA"/>
</dbReference>
<reference evidence="3" key="4">
    <citation type="journal article" date="2018" name="Nat. Plants">
        <title>Whole-genome landscape of Medicago truncatula symbiotic genes.</title>
        <authorList>
            <person name="Pecrix Y."/>
            <person name="Gamas P."/>
            <person name="Carrere S."/>
        </authorList>
    </citation>
    <scope>NUCLEOTIDE SEQUENCE</scope>
    <source>
        <tissue evidence="3">Leaves</tissue>
    </source>
</reference>
<evidence type="ECO:0000313" key="4">
    <source>
        <dbReference type="EnsemblPlants" id="AES79660"/>
    </source>
</evidence>
<organism evidence="2 5">
    <name type="scientific">Medicago truncatula</name>
    <name type="common">Barrel medic</name>
    <name type="synonym">Medicago tribuloides</name>
    <dbReference type="NCBI Taxonomy" id="3880"/>
    <lineage>
        <taxon>Eukaryota</taxon>
        <taxon>Viridiplantae</taxon>
        <taxon>Streptophyta</taxon>
        <taxon>Embryophyta</taxon>
        <taxon>Tracheophyta</taxon>
        <taxon>Spermatophyta</taxon>
        <taxon>Magnoliopsida</taxon>
        <taxon>eudicotyledons</taxon>
        <taxon>Gunneridae</taxon>
        <taxon>Pentapetalae</taxon>
        <taxon>rosids</taxon>
        <taxon>fabids</taxon>
        <taxon>Fabales</taxon>
        <taxon>Fabaceae</taxon>
        <taxon>Papilionoideae</taxon>
        <taxon>50 kb inversion clade</taxon>
        <taxon>NPAAA clade</taxon>
        <taxon>Hologalegina</taxon>
        <taxon>IRL clade</taxon>
        <taxon>Trifolieae</taxon>
        <taxon>Medicago</taxon>
    </lineage>
</organism>
<proteinExistence type="predicted"/>
<dbReference type="PROSITE" id="PS50181">
    <property type="entry name" value="FBOX"/>
    <property type="match status" value="1"/>
</dbReference>
<dbReference type="STRING" id="3880.G7KU78"/>
<dbReference type="CDD" id="cd22157">
    <property type="entry name" value="F-box_AtFBW1-like"/>
    <property type="match status" value="1"/>
</dbReference>
<dbReference type="Proteomes" id="UP000002051">
    <property type="component" value="Unassembled WGS sequence"/>
</dbReference>
<dbReference type="Gramene" id="rna41086">
    <property type="protein sequence ID" value="RHN46584.1"/>
    <property type="gene ID" value="gene41086"/>
</dbReference>
<dbReference type="Proteomes" id="UP000265566">
    <property type="component" value="Chromosome 7"/>
</dbReference>
<dbReference type="NCBIfam" id="TIGR01640">
    <property type="entry name" value="F_box_assoc_1"/>
    <property type="match status" value="1"/>
</dbReference>
<dbReference type="InterPro" id="IPR050796">
    <property type="entry name" value="SCF_F-box_component"/>
</dbReference>
<dbReference type="InterPro" id="IPR006527">
    <property type="entry name" value="F-box-assoc_dom_typ1"/>
</dbReference>
<dbReference type="InterPro" id="IPR001810">
    <property type="entry name" value="F-box_dom"/>
</dbReference>
<dbReference type="PANTHER" id="PTHR31672">
    <property type="entry name" value="BNACNNG10540D PROTEIN"/>
    <property type="match status" value="1"/>
</dbReference>
<dbReference type="InterPro" id="IPR036047">
    <property type="entry name" value="F-box-like_dom_sf"/>
</dbReference>
<dbReference type="EMBL" id="CM001223">
    <property type="protein sequence ID" value="AES79660.1"/>
    <property type="molecule type" value="Genomic_DNA"/>
</dbReference>
<dbReference type="PaxDb" id="3880-AES79660"/>
<sequence length="422" mass="48399">MDIRPIKMQPQSTAPSLPTSIPDELMAEILSRLDVKTIVRFKSVSKSWNTLISDPAFVDKHLQKSSQKQNIIVIWNDNDGYNVSRIPLHRLIGNPSISIHSHNNSHYLERGCYIAGSCNGLICLFSKYFYITENVGSRHVGHENYSIYFWNPSTGKKSEKLGSFSYSTPLERLRPFHTLSNTFQFGFGYDDSTKTYKVVAFHAKENKPAPVTSEVKVFSLGGNSWRNIQSFPVIPLNGLNHRHTCLNNGMHLSGTVNWLAGLNDFYSIHEYRYITNVEDFVIISLDLSTETYKQLLLPQGFDEITPVRPVLMVLMDCLSFSYDTKDNGFVLWQMKEYGVQESWSQLFKISYHNLQGCCVKDYDETVCLYKNGDMVIFAKPQCPDRAVIYNLRNKKVARIRVQDCIDWSFHASVYVESLVAFR</sequence>
<name>G7KU78_MEDTR</name>
<dbReference type="Gene3D" id="1.20.1280.50">
    <property type="match status" value="1"/>
</dbReference>
<dbReference type="OMA" id="HRSATEF"/>
<dbReference type="OrthoDB" id="591557at2759"/>
<dbReference type="EnsemblPlants" id="AES79660">
    <property type="protein sequence ID" value="AES79660"/>
    <property type="gene ID" value="MTR_7g070830"/>
</dbReference>
<evidence type="ECO:0000313" key="2">
    <source>
        <dbReference type="EMBL" id="AES79660.1"/>
    </source>
</evidence>